<dbReference type="InterPro" id="IPR036388">
    <property type="entry name" value="WH-like_DNA-bd_sf"/>
</dbReference>
<keyword evidence="13" id="KW-0648">Protein biosynthesis</keyword>
<keyword evidence="5" id="KW-0238">DNA-binding</keyword>
<evidence type="ECO:0000256" key="6">
    <source>
        <dbReference type="ARBA" id="ARBA00023163"/>
    </source>
</evidence>
<evidence type="ECO:0000256" key="7">
    <source>
        <dbReference type="ARBA" id="ARBA00023242"/>
    </source>
</evidence>
<evidence type="ECO:0000256" key="1">
    <source>
        <dbReference type="ARBA" id="ARBA00004123"/>
    </source>
</evidence>
<feature type="region of interest" description="Disordered" evidence="10">
    <location>
        <begin position="267"/>
        <end position="286"/>
    </location>
</feature>
<comment type="caution">
    <text evidence="13">The sequence shown here is derived from an EMBL/GenBank/DDBJ whole genome shotgun (WGS) entry which is preliminary data.</text>
</comment>
<sequence>MEKWSHVQQEGVPLGRIRVYDELDHEGHNKVALFLDNDESKPDVPSAGSSSLKPDIKGKGPARIGAGRPVPTEYKLSMTNRASKNLFVFGEKEEDDEETGEEGHRKRRRITSMLGTVHHECGLTPTLTSSYSDIMRERLRKASEPARKLKVLDVDAGTANRLASGAGLGGVKSRVSNFVVRRLCSRLSSKPTAAASGESRTARIPRNELLDLLFTHFEQAPYWSIKALTEHVRQPQVYLKEVLGDIAMLVPRGPYQGMWTLREEYKGGKGGAGAGRRRRRRRRGRRNLMLERREPGRMMMTRMIWRSSRSWDVVKAM</sequence>
<dbReference type="InterPro" id="IPR011039">
    <property type="entry name" value="TFIIF_interaction"/>
</dbReference>
<dbReference type="Pfam" id="PF17683">
    <property type="entry name" value="TFIIF_beta_N"/>
    <property type="match status" value="1"/>
</dbReference>
<keyword evidence="7" id="KW-0539">Nucleus</keyword>
<keyword evidence="13" id="KW-0396">Initiation factor</keyword>
<dbReference type="FunFam" id="1.10.10.10:FF:000035">
    <property type="entry name" value="General transcription factor IIF subunit 2"/>
    <property type="match status" value="1"/>
</dbReference>
<dbReference type="EMBL" id="MCGR01000048">
    <property type="protein sequence ID" value="ORY73119.1"/>
    <property type="molecule type" value="Genomic_DNA"/>
</dbReference>
<dbReference type="GO" id="GO:0003743">
    <property type="term" value="F:translation initiation factor activity"/>
    <property type="evidence" value="ECO:0007669"/>
    <property type="project" value="UniProtKB-KW"/>
</dbReference>
<evidence type="ECO:0000256" key="8">
    <source>
        <dbReference type="ARBA" id="ARBA00081473"/>
    </source>
</evidence>
<comment type="subcellular location">
    <subcellularLocation>
        <location evidence="1">Nucleus</location>
    </subcellularLocation>
</comment>
<dbReference type="SUPFAM" id="SSF50916">
    <property type="entry name" value="Rap30/74 interaction domains"/>
    <property type="match status" value="1"/>
</dbReference>
<evidence type="ECO:0000256" key="5">
    <source>
        <dbReference type="ARBA" id="ARBA00023125"/>
    </source>
</evidence>
<dbReference type="InterPro" id="IPR040450">
    <property type="entry name" value="TFIIF_beta_HTH"/>
</dbReference>
<feature type="domain" description="TFIIF beta subunit HTH" evidence="11">
    <location>
        <begin position="202"/>
        <end position="266"/>
    </location>
</feature>
<dbReference type="CDD" id="cd07980">
    <property type="entry name" value="TFIIF_beta"/>
    <property type="match status" value="1"/>
</dbReference>
<dbReference type="InterPro" id="IPR040504">
    <property type="entry name" value="TFIIF_beta_N"/>
</dbReference>
<evidence type="ECO:0000256" key="2">
    <source>
        <dbReference type="ARBA" id="ARBA00009543"/>
    </source>
</evidence>
<keyword evidence="6" id="KW-0804">Transcription</keyword>
<reference evidence="13 14" key="1">
    <citation type="submission" date="2016-07" db="EMBL/GenBank/DDBJ databases">
        <title>Pervasive Adenine N6-methylation of Active Genes in Fungi.</title>
        <authorList>
            <consortium name="DOE Joint Genome Institute"/>
            <person name="Mondo S.J."/>
            <person name="Dannebaum R.O."/>
            <person name="Kuo R.C."/>
            <person name="Labutti K."/>
            <person name="Haridas S."/>
            <person name="Kuo A."/>
            <person name="Salamov A."/>
            <person name="Ahrendt S.R."/>
            <person name="Lipzen A."/>
            <person name="Sullivan W."/>
            <person name="Andreopoulos W.B."/>
            <person name="Clum A."/>
            <person name="Lindquist E."/>
            <person name="Daum C."/>
            <person name="Ramamoorthy G.K."/>
            <person name="Gryganskyi A."/>
            <person name="Culley D."/>
            <person name="Magnuson J.K."/>
            <person name="James T.Y."/>
            <person name="O'Malley M.A."/>
            <person name="Stajich J.E."/>
            <person name="Spatafora J.W."/>
            <person name="Visel A."/>
            <person name="Grigoriev I.V."/>
        </authorList>
    </citation>
    <scope>NUCLEOTIDE SEQUENCE [LARGE SCALE GENOMIC DNA]</scope>
    <source>
        <strain evidence="13 14">62-1032</strain>
    </source>
</reference>
<dbReference type="AlphaFoldDB" id="A0A1Y2ENM1"/>
<dbReference type="PANTHER" id="PTHR10445">
    <property type="entry name" value="GENERAL TRANSCRIPTION FACTOR IIF SUBUNIT 2"/>
    <property type="match status" value="1"/>
</dbReference>
<gene>
    <name evidence="13" type="ORF">BCR35DRAFT_293953</name>
</gene>
<dbReference type="InterPro" id="IPR036390">
    <property type="entry name" value="WH_DNA-bd_sf"/>
</dbReference>
<dbReference type="InParanoid" id="A0A1Y2ENM1"/>
<dbReference type="SUPFAM" id="SSF46785">
    <property type="entry name" value="Winged helix' DNA-binding domain"/>
    <property type="match status" value="1"/>
</dbReference>
<dbReference type="OrthoDB" id="449280at2759"/>
<accession>A0A1Y2ENM1</accession>
<keyword evidence="14" id="KW-1185">Reference proteome</keyword>
<dbReference type="FunCoup" id="A0A1Y2ENM1">
    <property type="interactions" value="440"/>
</dbReference>
<protein>
    <recommendedName>
        <fullName evidence="3">Transcription initiation factor IIF subunit beta</fullName>
    </recommendedName>
    <alternativeName>
        <fullName evidence="9">TFIIF medium subunit</fullName>
    </alternativeName>
    <alternativeName>
        <fullName evidence="8">TFIIF-beta</fullName>
    </alternativeName>
</protein>
<evidence type="ECO:0000256" key="9">
    <source>
        <dbReference type="ARBA" id="ARBA00081863"/>
    </source>
</evidence>
<keyword evidence="4" id="KW-0805">Transcription regulation</keyword>
<comment type="similarity">
    <text evidence="2">Belongs to the TFIIF beta subunit family.</text>
</comment>
<name>A0A1Y2ENM1_9BASI</name>
<evidence type="ECO:0000256" key="3">
    <source>
        <dbReference type="ARBA" id="ARBA00021453"/>
    </source>
</evidence>
<dbReference type="Pfam" id="PF02270">
    <property type="entry name" value="TFIIF_beta"/>
    <property type="match status" value="1"/>
</dbReference>
<dbReference type="STRING" id="106004.A0A1Y2ENM1"/>
<feature type="region of interest" description="Disordered" evidence="10">
    <location>
        <begin position="36"/>
        <end position="70"/>
    </location>
</feature>
<dbReference type="GO" id="GO:0003677">
    <property type="term" value="F:DNA binding"/>
    <property type="evidence" value="ECO:0007669"/>
    <property type="project" value="UniProtKB-KW"/>
</dbReference>
<evidence type="ECO:0000256" key="10">
    <source>
        <dbReference type="SAM" id="MobiDB-lite"/>
    </source>
</evidence>
<evidence type="ECO:0000313" key="14">
    <source>
        <dbReference type="Proteomes" id="UP000193467"/>
    </source>
</evidence>
<dbReference type="InterPro" id="IPR003196">
    <property type="entry name" value="TFIIF_beta"/>
</dbReference>
<evidence type="ECO:0000313" key="13">
    <source>
        <dbReference type="EMBL" id="ORY73119.1"/>
    </source>
</evidence>
<dbReference type="Gene3D" id="1.10.10.10">
    <property type="entry name" value="Winged helix-like DNA-binding domain superfamily/Winged helix DNA-binding domain"/>
    <property type="match status" value="1"/>
</dbReference>
<dbReference type="GO" id="GO:0005674">
    <property type="term" value="C:transcription factor TFIIF complex"/>
    <property type="evidence" value="ECO:0007669"/>
    <property type="project" value="InterPro"/>
</dbReference>
<evidence type="ECO:0000256" key="4">
    <source>
        <dbReference type="ARBA" id="ARBA00023015"/>
    </source>
</evidence>
<organism evidence="13 14">
    <name type="scientific">Leucosporidium creatinivorum</name>
    <dbReference type="NCBI Taxonomy" id="106004"/>
    <lineage>
        <taxon>Eukaryota</taxon>
        <taxon>Fungi</taxon>
        <taxon>Dikarya</taxon>
        <taxon>Basidiomycota</taxon>
        <taxon>Pucciniomycotina</taxon>
        <taxon>Microbotryomycetes</taxon>
        <taxon>Leucosporidiales</taxon>
        <taxon>Leucosporidium</taxon>
    </lineage>
</organism>
<evidence type="ECO:0000259" key="12">
    <source>
        <dbReference type="Pfam" id="PF17683"/>
    </source>
</evidence>
<feature type="compositionally biased region" description="Basic residues" evidence="10">
    <location>
        <begin position="275"/>
        <end position="286"/>
    </location>
</feature>
<feature type="domain" description="TFIIF beta subunit N-terminal" evidence="12">
    <location>
        <begin position="1"/>
        <end position="125"/>
    </location>
</feature>
<dbReference type="Proteomes" id="UP000193467">
    <property type="component" value="Unassembled WGS sequence"/>
</dbReference>
<dbReference type="GO" id="GO:0006367">
    <property type="term" value="P:transcription initiation at RNA polymerase II promoter"/>
    <property type="evidence" value="ECO:0007669"/>
    <property type="project" value="InterPro"/>
</dbReference>
<dbReference type="PANTHER" id="PTHR10445:SF0">
    <property type="entry name" value="GENERAL TRANSCRIPTION FACTOR IIF SUBUNIT 2"/>
    <property type="match status" value="1"/>
</dbReference>
<evidence type="ECO:0000259" key="11">
    <source>
        <dbReference type="Pfam" id="PF02270"/>
    </source>
</evidence>
<proteinExistence type="inferred from homology"/>